<dbReference type="RefSeq" id="WP_063970341.1">
    <property type="nucleotide sequence ID" value="NZ_JAMXLT020000018.1"/>
</dbReference>
<feature type="compositionally biased region" description="Polar residues" evidence="1">
    <location>
        <begin position="24"/>
        <end position="33"/>
    </location>
</feature>
<comment type="caution">
    <text evidence="2">The sequence shown here is derived from an EMBL/GenBank/DDBJ whole genome shotgun (WGS) entry which is preliminary data.</text>
</comment>
<feature type="region of interest" description="Disordered" evidence="1">
    <location>
        <begin position="24"/>
        <end position="65"/>
    </location>
</feature>
<name>A0ABU4JIB2_9FLAO</name>
<keyword evidence="3" id="KW-1185">Reference proteome</keyword>
<feature type="compositionally biased region" description="Basic and acidic residues" evidence="1">
    <location>
        <begin position="56"/>
        <end position="65"/>
    </location>
</feature>
<protein>
    <recommendedName>
        <fullName evidence="4">Lipoprotein</fullName>
    </recommendedName>
</protein>
<dbReference type="PROSITE" id="PS51257">
    <property type="entry name" value="PROKAR_LIPOPROTEIN"/>
    <property type="match status" value="1"/>
</dbReference>
<organism evidence="2 3">
    <name type="scientific">Epilithonimonas ginsengisoli</name>
    <dbReference type="NCBI Taxonomy" id="1245592"/>
    <lineage>
        <taxon>Bacteria</taxon>
        <taxon>Pseudomonadati</taxon>
        <taxon>Bacteroidota</taxon>
        <taxon>Flavobacteriia</taxon>
        <taxon>Flavobacteriales</taxon>
        <taxon>Weeksellaceae</taxon>
        <taxon>Chryseobacterium group</taxon>
        <taxon>Epilithonimonas</taxon>
    </lineage>
</organism>
<accession>A0ABU4JIB2</accession>
<reference evidence="2 3" key="1">
    <citation type="submission" date="2023-11" db="EMBL/GenBank/DDBJ databases">
        <title>First isolation, identification, and characterization of non-pathogenic Epilithonimonas ginsengisoli isolated from diseased farmed rainbow trout (Oncorhynchus mykiss) in Chile.</title>
        <authorList>
            <person name="Miranda C.D."/>
            <person name="Irgang R."/>
            <person name="Concha C."/>
            <person name="Rojas R."/>
            <person name="Avendano R."/>
        </authorList>
    </citation>
    <scope>NUCLEOTIDE SEQUENCE [LARGE SCALE GENOMIC DNA]</scope>
    <source>
        <strain evidence="2 3">FP99</strain>
    </source>
</reference>
<sequence>MKSIILQLILIMSAITLQSCRTTDEISSQTTDDLQGLEDLKKKTDSTSANLVPDPPVKDGQDWRH</sequence>
<evidence type="ECO:0000313" key="2">
    <source>
        <dbReference type="EMBL" id="MDW8549425.1"/>
    </source>
</evidence>
<evidence type="ECO:0000313" key="3">
    <source>
        <dbReference type="Proteomes" id="UP001204439"/>
    </source>
</evidence>
<evidence type="ECO:0008006" key="4">
    <source>
        <dbReference type="Google" id="ProtNLM"/>
    </source>
</evidence>
<dbReference type="EMBL" id="JAMXLT020000018">
    <property type="protein sequence ID" value="MDW8549425.1"/>
    <property type="molecule type" value="Genomic_DNA"/>
</dbReference>
<proteinExistence type="predicted"/>
<gene>
    <name evidence="2" type="ORF">NG800_010920</name>
</gene>
<evidence type="ECO:0000256" key="1">
    <source>
        <dbReference type="SAM" id="MobiDB-lite"/>
    </source>
</evidence>
<dbReference type="Proteomes" id="UP001204439">
    <property type="component" value="Unassembled WGS sequence"/>
</dbReference>